<protein>
    <submittedName>
        <fullName evidence="2">Restriction endonuclease</fullName>
    </submittedName>
</protein>
<dbReference type="AlphaFoldDB" id="A0A1B2LXK2"/>
<accession>A0A1B2LXK2</accession>
<name>A0A1B2LXK2_9GAMM</name>
<dbReference type="EMBL" id="CP016895">
    <property type="protein sequence ID" value="AOA57655.1"/>
    <property type="molecule type" value="Genomic_DNA"/>
</dbReference>
<keyword evidence="2" id="KW-0540">Nuclease</keyword>
<keyword evidence="3" id="KW-1185">Reference proteome</keyword>
<dbReference type="InterPro" id="IPR021455">
    <property type="entry name" value="DUF3106"/>
</dbReference>
<evidence type="ECO:0000313" key="2">
    <source>
        <dbReference type="EMBL" id="AOA57655.1"/>
    </source>
</evidence>
<evidence type="ECO:0000256" key="1">
    <source>
        <dbReference type="SAM" id="SignalP"/>
    </source>
</evidence>
<dbReference type="RefSeq" id="WP_067553025.1">
    <property type="nucleotide sequence ID" value="NZ_CP016895.1"/>
</dbReference>
<dbReference type="KEGG" id="ala:BFG52_04310"/>
<dbReference type="Pfam" id="PF11304">
    <property type="entry name" value="DUF3106"/>
    <property type="match status" value="1"/>
</dbReference>
<feature type="chain" id="PRO_5008539866" evidence="1">
    <location>
        <begin position="22"/>
        <end position="131"/>
    </location>
</feature>
<feature type="signal peptide" evidence="1">
    <location>
        <begin position="1"/>
        <end position="21"/>
    </location>
</feature>
<dbReference type="GO" id="GO:0004519">
    <property type="term" value="F:endonuclease activity"/>
    <property type="evidence" value="ECO:0007669"/>
    <property type="project" value="UniProtKB-KW"/>
</dbReference>
<gene>
    <name evidence="2" type="ORF">BFG52_04310</name>
</gene>
<dbReference type="Proteomes" id="UP000093391">
    <property type="component" value="Chromosome"/>
</dbReference>
<reference evidence="2 3" key="1">
    <citation type="submission" date="2016-08" db="EMBL/GenBank/DDBJ databases">
        <authorList>
            <person name="Seilhamer J.J."/>
        </authorList>
    </citation>
    <scope>NUCLEOTIDE SEQUENCE [LARGE SCALE GENOMIC DNA]</scope>
    <source>
        <strain evidence="2 3">BRTC-1</strain>
    </source>
</reference>
<proteinExistence type="predicted"/>
<keyword evidence="2" id="KW-0378">Hydrolase</keyword>
<dbReference type="STRING" id="1789224.BFG52_04310"/>
<sequence>MAAKKIVFALCFCSFLQTSFAGLERFWTLSDSTDSQINDNWNKLSEQEQYLLIKRYQDLKEIKVDQSQDLQQKMDWFNQLPEQEKQNMREAWQKMSTTERNTLKQKLQQATTAEQRAEIRAYYLKKYNVQN</sequence>
<organism evidence="2 3">
    <name type="scientific">Acinetobacter larvae</name>
    <dbReference type="NCBI Taxonomy" id="1789224"/>
    <lineage>
        <taxon>Bacteria</taxon>
        <taxon>Pseudomonadati</taxon>
        <taxon>Pseudomonadota</taxon>
        <taxon>Gammaproteobacteria</taxon>
        <taxon>Moraxellales</taxon>
        <taxon>Moraxellaceae</taxon>
        <taxon>Acinetobacter</taxon>
    </lineage>
</organism>
<dbReference type="OrthoDB" id="6707216at2"/>
<evidence type="ECO:0000313" key="3">
    <source>
        <dbReference type="Proteomes" id="UP000093391"/>
    </source>
</evidence>
<keyword evidence="1" id="KW-0732">Signal</keyword>
<keyword evidence="2" id="KW-0255">Endonuclease</keyword>